<evidence type="ECO:0000256" key="7">
    <source>
        <dbReference type="ARBA" id="ARBA00022967"/>
    </source>
</evidence>
<evidence type="ECO:0000256" key="10">
    <source>
        <dbReference type="ARBA" id="ARBA00023136"/>
    </source>
</evidence>
<dbReference type="GeneID" id="129324344"/>
<keyword evidence="3 13" id="KW-0812">Transmembrane</keyword>
<dbReference type="InterPro" id="IPR003439">
    <property type="entry name" value="ABC_transporter-like_ATP-bd"/>
</dbReference>
<feature type="region of interest" description="Disordered" evidence="12">
    <location>
        <begin position="103"/>
        <end position="127"/>
    </location>
</feature>
<dbReference type="GO" id="GO:0030659">
    <property type="term" value="C:cytoplasmic vesicle membrane"/>
    <property type="evidence" value="ECO:0007669"/>
    <property type="project" value="UniProtKB-SubCell"/>
</dbReference>
<dbReference type="GO" id="GO:0016887">
    <property type="term" value="F:ATP hydrolysis activity"/>
    <property type="evidence" value="ECO:0007669"/>
    <property type="project" value="InterPro"/>
</dbReference>
<dbReference type="PANTHER" id="PTHR19229:SF29">
    <property type="entry name" value="GLUCOSYLCERAMIDE TRANSPORTER ABCA12"/>
    <property type="match status" value="1"/>
</dbReference>
<dbReference type="PROSITE" id="PS00211">
    <property type="entry name" value="ABC_TRANSPORTER_1"/>
    <property type="match status" value="1"/>
</dbReference>
<dbReference type="GO" id="GO:0032376">
    <property type="term" value="P:positive regulation of cholesterol transport"/>
    <property type="evidence" value="ECO:0007669"/>
    <property type="project" value="UniProtKB-ARBA"/>
</dbReference>
<dbReference type="InterPro" id="IPR017871">
    <property type="entry name" value="ABC_transporter-like_CS"/>
</dbReference>
<dbReference type="GO" id="GO:0005524">
    <property type="term" value="F:ATP binding"/>
    <property type="evidence" value="ECO:0007669"/>
    <property type="project" value="UniProtKB-KW"/>
</dbReference>
<feature type="transmembrane region" description="Helical" evidence="13">
    <location>
        <begin position="3091"/>
        <end position="3112"/>
    </location>
</feature>
<dbReference type="RefSeq" id="XP_054827532.1">
    <property type="nucleotide sequence ID" value="XM_054971557.1"/>
</dbReference>
<dbReference type="GO" id="GO:0140359">
    <property type="term" value="F:ABC-type transporter activity"/>
    <property type="evidence" value="ECO:0007669"/>
    <property type="project" value="InterPro"/>
</dbReference>
<feature type="transmembrane region" description="Helical" evidence="13">
    <location>
        <begin position="24"/>
        <end position="47"/>
    </location>
</feature>
<feature type="transmembrane region" description="Helical" evidence="13">
    <location>
        <begin position="3413"/>
        <end position="3432"/>
    </location>
</feature>
<evidence type="ECO:0000259" key="14">
    <source>
        <dbReference type="PROSITE" id="PS50893"/>
    </source>
</evidence>
<feature type="transmembrane region" description="Helical" evidence="13">
    <location>
        <begin position="3444"/>
        <end position="3468"/>
    </location>
</feature>
<dbReference type="Pfam" id="PF23321">
    <property type="entry name" value="R1_ABCA1"/>
    <property type="match status" value="1"/>
</dbReference>
<feature type="transmembrane region" description="Helical" evidence="13">
    <location>
        <begin position="2494"/>
        <end position="2518"/>
    </location>
</feature>
<comment type="subcellular location">
    <subcellularLocation>
        <location evidence="1">Cytoplasmic vesicle membrane</location>
        <topology evidence="1">Multi-pass membrane protein</topology>
    </subcellularLocation>
</comment>
<protein>
    <submittedName>
        <fullName evidence="16">Glucosylceramide transporter ABCA12</fullName>
    </submittedName>
</protein>
<evidence type="ECO:0000256" key="12">
    <source>
        <dbReference type="SAM" id="MobiDB-lite"/>
    </source>
</evidence>
<organism evidence="15 16">
    <name type="scientific">Eublepharis macularius</name>
    <name type="common">Leopard gecko</name>
    <name type="synonym">Cyrtodactylus macularius</name>
    <dbReference type="NCBI Taxonomy" id="481883"/>
    <lineage>
        <taxon>Eukaryota</taxon>
        <taxon>Metazoa</taxon>
        <taxon>Chordata</taxon>
        <taxon>Craniata</taxon>
        <taxon>Vertebrata</taxon>
        <taxon>Euteleostomi</taxon>
        <taxon>Lepidosauria</taxon>
        <taxon>Squamata</taxon>
        <taxon>Bifurcata</taxon>
        <taxon>Gekkota</taxon>
        <taxon>Eublepharidae</taxon>
        <taxon>Eublepharinae</taxon>
        <taxon>Eublepharis</taxon>
    </lineage>
</organism>
<keyword evidence="4" id="KW-0677">Repeat</keyword>
<reference evidence="16" key="1">
    <citation type="submission" date="2025-08" db="UniProtKB">
        <authorList>
            <consortium name="RefSeq"/>
        </authorList>
    </citation>
    <scope>IDENTIFICATION</scope>
    <source>
        <tissue evidence="16">Blood</tissue>
    </source>
</reference>
<gene>
    <name evidence="16" type="primary">ABCA12</name>
</gene>
<dbReference type="SUPFAM" id="SSF52540">
    <property type="entry name" value="P-loop containing nucleoside triphosphate hydrolases"/>
    <property type="match status" value="2"/>
</dbReference>
<evidence type="ECO:0000256" key="11">
    <source>
        <dbReference type="ARBA" id="ARBA00023329"/>
    </source>
</evidence>
<evidence type="ECO:0000256" key="1">
    <source>
        <dbReference type="ARBA" id="ARBA00004439"/>
    </source>
</evidence>
<feature type="transmembrane region" description="Helical" evidence="13">
    <location>
        <begin position="2416"/>
        <end position="2438"/>
    </location>
</feature>
<dbReference type="InterPro" id="IPR056264">
    <property type="entry name" value="R2_ABCA1-4-like"/>
</dbReference>
<evidence type="ECO:0000313" key="15">
    <source>
        <dbReference type="Proteomes" id="UP001190640"/>
    </source>
</evidence>
<dbReference type="PROSITE" id="PS50893">
    <property type="entry name" value="ABC_TRANSPORTER_2"/>
    <property type="match status" value="2"/>
</dbReference>
<proteinExistence type="predicted"/>
<dbReference type="FunFam" id="3.40.50.300:FF:000689">
    <property type="entry name" value="ATP binding cassette subfamily A member 12"/>
    <property type="match status" value="1"/>
</dbReference>
<feature type="transmembrane region" description="Helical" evidence="13">
    <location>
        <begin position="2459"/>
        <end position="2482"/>
    </location>
</feature>
<evidence type="ECO:0000256" key="3">
    <source>
        <dbReference type="ARBA" id="ARBA00022692"/>
    </source>
</evidence>
<keyword evidence="15" id="KW-1185">Reference proteome</keyword>
<sequence>MASLFQHLRVLLWKNWLSVKRQPLWSLTLVAWPAFTFILVAIIRLSFPPEAQPNCYLAPRNLPSAGFFPFLQTVLCNSDAMCKSTPYTPEDLLPNLTGLSPVRRKRRRSANLEKDRNPSSQSANVTKRRNGSLELIDSIANLKSITENISSLSNHTRTRLFKNILRLGEMQMQNPTVANLKAGICEVLSAYASSHNPLWKAMGANIYQTFCFSELSLVESFFQEFRSQISKLQDDPQYQVAFVKETVYFLSLLSQLQNETSVWRILLLAPDITQGVIHVKKMVAALQNTSRTFIDMRNGFPPEDSESGLQALQNMISKLIYSLNCTEPDENNSEITDLCKLALYWKGNNILLAQMKDFLSETISPDSDGVNFKMENLSKYVKTIKKSLALFKDVQDGDKNPEPRNLKLLRLIELLSWRMSGDKVKMLMDLFSKEDIFEDHNFTSLRFQNGNNTSPLSHTMAYLKEIQNICNLTRNIWNVVYLNKTNFKATKLWQTLKTITSHRFINVPEKVRKYLTAVQELPSLFANSLLEPTTTTENFPEKILVLQKIFDIIANVNVSHSYLLISSLTDMMQKIQNSINAYQWNEFNTYWHIGEKLRSAKWNDTDIIAYGQVLDILHNNLYTHHSGSDLPLKKELDQLTTFVNHLLEDYGGEIISGGNVSMVLDTILKTLDVLEDLEEKYINELITTNPLTNVDNETIQRLFEIVKEGVDILSDPRLMEASSIKKIDNLFSFSRLLNLQDFYRTSVRRNASVGGKVLELWYLTLSPFLREDIQDNERLLNCTVKDFHLIAIEVLFTNTTLNEALTGSNCRFLFTSMNTENRTEINNKTFTEVFQLALRNLKSMPTFAMLHTNKYFSDEFQCFVKSLEFSSGFLSKLDILNNDKNPWIQKMHRSLATISSQLSQSNLTCQVSLFGNMAVINESMAFHILIPFMMNDTETYSQHLSISQFVWEQTLSSFMSLLNEPDKNTSISKLFENRGEAVNHPQWKNLSAVLSKVANILNIIQNVTDLNLLDMIRKALILVGTRLPPNTAESHPFFKLLNQGGNVSYSEDLLGSLKLSNITSEAYYRTYLERNFNHWSPQVSALAQRLFYLNPQWEGTKKAVNLTRMIWNKLFLNETSFSLAVIWETVKQVISEAMPLFPRDLRTDLHSAQEAPLELPDLLLKSIATKTILEQILSLQNVYNITANINMSENDLFIISGIIQRIQNATNKLWWNELSVLEREQLRSIKLNSSNPDAYRHFLKILHNHLITPHNVSSLHFSLDLFTSLLSHVLQKGSEENLQSNTISEALNTVLRNLLFQENFAHRFNLSQLGTVMNESNKTLQRIYDTLKRGTFILSDNRLEEATDKERIATLYDFSRFLFQREFNQILLGHRTSLEAKIVDILHLSLSPFLDSRNHGGRLQNCIVKDVIHIILQMLHKNATLHESFKQSHCEILFTSQDSENRTKPNQTLAELFHFSIRNLQLSPESENLYKNNISSTLLCLIRSLQFSSGLLSKMDNLFNFKNPWIQQTYKSLASVSKALPSNNSTCLIPVLDGINDVVNYYPLNIVSAFVANETNIRSQNFTDRLLDWNNLSVFFKLLQGNVHQYSFMNEALQMPEDVSSHFGEDSFPQIWNLVSKWNLTETEYENLGLKRMERALTHNESNLEKAMLLDVLKKLKTDRDPTFHTNKPNVEYPFTMTAEMLFNKILLPNELGKTSSPNNLIAQFLFSEFENTFLKTLPDNGFRSYMLCLMNMTKVLDSELSENAALPLDAELLQSILFAHSDIYKKYSSIPEILAFRLARLQNLTSALCDSEQFRASLQACQLPDASFVNLCKESEFHKKILHSVARSEHVVASLINHRSVPGELRQMLVGDPRRLQQEINWFRENVPQFNYIRDIPQYVASVNSIVNHTKNAAYPKGQDMVIDLFRNVDRLREDLRNMVRMSTESIDALLEMPLPENRTELIFQMFQLESCKHVDADSKMEIIAKDFCSLSLTERAHKSYVLGVTLLHYVDIYNFMYKMFFPKKLQSSLDKVFGLLEDLDHFKNQVESDVRPLLDAIHSLKKLRQSRNAPLSKALSKASNLTVNNKTFKTISKTLCNQEITPLFFESLLPDFEEQNIHHSSIHDEGVKHIMKKYGIPQDSTPFCLSFYLDLVRTPTGALIWSFLKPMLLGKILYTPDTPETRAIMGKSNSTLKLLADLAHKSQEWLDNSPLIMNSLTALNQTIPILKNTLRNPFVQVFIKLMVKLDAVDLLHQINQLDDIRLELQNNADIINQLDILSELAVNVSSCVLFNRILPARSIDELEMVAKKLFLKNELFASIIFKLPSDNQMKNGATPGNLSLPPLVNYTIRMSSKISQTTKRIREKIWTVGPHNSASQSQIYSRAFVYMQDSLERAIIELQTGKRAEDIAVQVQATPYPCYSKDMFLTSVTYSLPFTLMAAWVLFIAAFVKKLVQEKDLRLYEYMKMMGVNSSSHFFAWFLECASFLLVTVSFLILILKVGNILPHSNVAILFLYLTNYSFSVIAMCYLISVFFNNTNIAALVGSLVYILTFFPFIVLLVVENHVSFSVKSLLSLLSPTAFSYASQYIARYEEQGVGLQWHNVYKSPMTGDNTNFSWMCWLILIDSFIYFILGWYIRNVFPGKYGMAAPWYFPLLPSYWEERYGYIPLWNGNRKGLHFTNFFFRKEPAFPEKMYVQSALPSNLEPEPINLTVGVSLHGITKIYGSKAAVQNLNLNFYEGNITSLLGHNGAGKTTTISILTGLFPATSGTIFVYGKDIRTDQDIIRKNMGICMQHNVLFSYLTTKEHLLLYGYIKVPHWSKQELREEVERTLKDTGLYNHRHKLAGSLSGGMKRKLSISIALLGGSRVVILDEPTTGVDPCSRRGIWEIISKNRKGRTIILSTHHLDEAEVLSDRIAFLEHGGLKCCGSPFYLKETFGSGYHLTLTKKKSTALKVAEECDTSAVTAMIQSHLPAAYLKEDIGGELVYVLPPFNSKVSSAYQSLLKSLDNGASDLHIGCYGISDSTVEEVFLNLTKDLSKSEEADSELPQEGPGVLENDEMSMNSDSFTERDDQALVKPVKQNDFCLLLRKASALFVKRFHHTRRNVKGFIAQVVLPVLFVTAAMGLGTLRTEVAEYPALHLSPSLYGYSGQTDFFGNYNESTEPLVASLLSYPGVDNTCLNRSNPGCFKEDVPAEWLSSGNQSAQYSVCNCTDNTQTCPKVGFSPPHKRTFSSRTIYNLTGHDLEAYLLVTAKDFVQKRYGGWSFGMPLTSDLQFDILPVPANRTITKVWYNPEGYHSLPAYLNSLNNFILRANLPKEKSSNYGISVVAHPYPGGESQEQVMLSSLLDIIVSMCVLIGYSITTASFVLYVVKEHQNKAKQLQHISGLGVTSYWVTNFIYDMVYFMVPVTLSIGVISAFQIPAFFNNNNLLAVFLLLFLFGYATFSWMYLLAGIFKETGMAFIVYVCINLFFGINTIITHSVVFLLSQEKATDKSLHDLAETLRHVFLMFPQFCFGSGLIELSQHQALMGFLKAYGVVYPDKTFELDRISSKLLGLFLQGTLFFSIRLLVDDGTVQKVWYKILEFLYDKVHGKLPLQLEAAEEEEDKDVLAESERVAAGRADYDMVQLQNLTKIYHLLHRRIVAVRNVSIGIPAGECFGLLGVNGAGKTTIFKMLTGDIGPSHGRLRVRDENGSLSDVDDAHWSLFGYCPQEDALDDLLTVEEHMYYYARLHSIPEKHIKGIVLQLLYRLNLMPYKCRVTSMCSYGTNRKLSTALALLGKPSVLLLDEPSSGMDPNAKRHLWKIISEEVQNQCSVILTSHSMEECEALCTRLAIMVNGCFRCLGSLQHIKSRFGKGFTVKMHLNNGAASIEKLTQFMQSSFPNTHLKDHQLNMVEYHVPVSAGGVANIFQLLEANKAVFKIRHFSVSQTTLEEVFINFAKHQTGPEVLEASSDHSGSSN</sequence>
<dbReference type="Proteomes" id="UP001190640">
    <property type="component" value="Chromosome 2"/>
</dbReference>
<name>A0AA97IXP8_EUBMA</name>
<feature type="transmembrane region" description="Helical" evidence="13">
    <location>
        <begin position="2599"/>
        <end position="2620"/>
    </location>
</feature>
<feature type="domain" description="ABC transporter" evidence="14">
    <location>
        <begin position="2698"/>
        <end position="2929"/>
    </location>
</feature>
<keyword evidence="7" id="KW-1278">Translocase</keyword>
<evidence type="ECO:0000256" key="2">
    <source>
        <dbReference type="ARBA" id="ARBA00022448"/>
    </source>
</evidence>
<dbReference type="SMART" id="SM00382">
    <property type="entry name" value="AAA"/>
    <property type="match status" value="2"/>
</dbReference>
<dbReference type="Gene3D" id="3.40.50.300">
    <property type="entry name" value="P-loop containing nucleotide triphosphate hydrolases"/>
    <property type="match status" value="2"/>
</dbReference>
<dbReference type="Pfam" id="PF00005">
    <property type="entry name" value="ABC_tran"/>
    <property type="match status" value="2"/>
</dbReference>
<dbReference type="KEGG" id="emc:129324344"/>
<dbReference type="CTD" id="26154"/>
<evidence type="ECO:0000256" key="13">
    <source>
        <dbReference type="SAM" id="Phobius"/>
    </source>
</evidence>
<evidence type="ECO:0000256" key="8">
    <source>
        <dbReference type="ARBA" id="ARBA00022989"/>
    </source>
</evidence>
<feature type="transmembrane region" description="Helical" evidence="13">
    <location>
        <begin position="2525"/>
        <end position="2545"/>
    </location>
</feature>
<dbReference type="CDD" id="cd03263">
    <property type="entry name" value="ABC_subfamily_A"/>
    <property type="match status" value="2"/>
</dbReference>
<evidence type="ECO:0000256" key="6">
    <source>
        <dbReference type="ARBA" id="ARBA00022840"/>
    </source>
</evidence>
<keyword evidence="10 13" id="KW-0472">Membrane</keyword>
<evidence type="ECO:0000256" key="4">
    <source>
        <dbReference type="ARBA" id="ARBA00022737"/>
    </source>
</evidence>
<dbReference type="Pfam" id="PF12698">
    <property type="entry name" value="ABC2_membrane_3"/>
    <property type="match status" value="2"/>
</dbReference>
<dbReference type="FunFam" id="3.40.50.300:FF:000298">
    <property type="entry name" value="ATP-binding cassette sub-family A member 12"/>
    <property type="match status" value="1"/>
</dbReference>
<feature type="transmembrane region" description="Helical" evidence="13">
    <location>
        <begin position="3332"/>
        <end position="3354"/>
    </location>
</feature>
<dbReference type="PANTHER" id="PTHR19229">
    <property type="entry name" value="ATP-BINDING CASSETTE TRANSPORTER SUBFAMILY A ABCA"/>
    <property type="match status" value="1"/>
</dbReference>
<dbReference type="InterPro" id="IPR027417">
    <property type="entry name" value="P-loop_NTPase"/>
</dbReference>
<feature type="domain" description="ABC transporter" evidence="14">
    <location>
        <begin position="3608"/>
        <end position="3844"/>
    </location>
</feature>
<feature type="transmembrane region" description="Helical" evidence="13">
    <location>
        <begin position="3385"/>
        <end position="3407"/>
    </location>
</feature>
<keyword evidence="2" id="KW-0813">Transport</keyword>
<dbReference type="InterPro" id="IPR003593">
    <property type="entry name" value="AAA+_ATPase"/>
</dbReference>
<dbReference type="GO" id="GO:0005319">
    <property type="term" value="F:lipid transporter activity"/>
    <property type="evidence" value="ECO:0007669"/>
    <property type="project" value="TreeGrafter"/>
</dbReference>
<evidence type="ECO:0000256" key="9">
    <source>
        <dbReference type="ARBA" id="ARBA00023055"/>
    </source>
</evidence>
<keyword evidence="9" id="KW-0445">Lipid transport</keyword>
<keyword evidence="11" id="KW-0968">Cytoplasmic vesicle</keyword>
<keyword evidence="6" id="KW-0067">ATP-binding</keyword>
<dbReference type="InterPro" id="IPR026082">
    <property type="entry name" value="ABCA"/>
</dbReference>
<dbReference type="InterPro" id="IPR013525">
    <property type="entry name" value="ABC2_TM"/>
</dbReference>
<evidence type="ECO:0000256" key="5">
    <source>
        <dbReference type="ARBA" id="ARBA00022741"/>
    </source>
</evidence>
<keyword evidence="5" id="KW-0547">Nucleotide-binding</keyword>
<accession>A0AA97IXP8</accession>
<evidence type="ECO:0000313" key="16">
    <source>
        <dbReference type="RefSeq" id="XP_054827532.1"/>
    </source>
</evidence>
<keyword evidence="8 13" id="KW-1133">Transmembrane helix</keyword>